<evidence type="ECO:0000313" key="1">
    <source>
        <dbReference type="EMBL" id="TNN58718.1"/>
    </source>
</evidence>
<name>A0A4Z2GYN2_9TELE</name>
<dbReference type="EMBL" id="SRLO01000372">
    <property type="protein sequence ID" value="TNN58718.1"/>
    <property type="molecule type" value="Genomic_DNA"/>
</dbReference>
<proteinExistence type="predicted"/>
<organism evidence="1 2">
    <name type="scientific">Liparis tanakae</name>
    <name type="common">Tanaka's snailfish</name>
    <dbReference type="NCBI Taxonomy" id="230148"/>
    <lineage>
        <taxon>Eukaryota</taxon>
        <taxon>Metazoa</taxon>
        <taxon>Chordata</taxon>
        <taxon>Craniata</taxon>
        <taxon>Vertebrata</taxon>
        <taxon>Euteleostomi</taxon>
        <taxon>Actinopterygii</taxon>
        <taxon>Neopterygii</taxon>
        <taxon>Teleostei</taxon>
        <taxon>Neoteleostei</taxon>
        <taxon>Acanthomorphata</taxon>
        <taxon>Eupercaria</taxon>
        <taxon>Perciformes</taxon>
        <taxon>Cottioidei</taxon>
        <taxon>Cottales</taxon>
        <taxon>Liparidae</taxon>
        <taxon>Liparis</taxon>
    </lineage>
</organism>
<reference evidence="1 2" key="1">
    <citation type="submission" date="2019-03" db="EMBL/GenBank/DDBJ databases">
        <title>First draft genome of Liparis tanakae, snailfish: a comprehensive survey of snailfish specific genes.</title>
        <authorList>
            <person name="Kim W."/>
            <person name="Song I."/>
            <person name="Jeong J.-H."/>
            <person name="Kim D."/>
            <person name="Kim S."/>
            <person name="Ryu S."/>
            <person name="Song J.Y."/>
            <person name="Lee S.K."/>
        </authorList>
    </citation>
    <scope>NUCLEOTIDE SEQUENCE [LARGE SCALE GENOMIC DNA]</scope>
    <source>
        <tissue evidence="1">Muscle</tissue>
    </source>
</reference>
<sequence>MEFPRPPAREDLLRRLEFIRKPLGDRKLISQRHPWTPSRMVKVISISDAALSCGVHRDMPDVVAGVKE</sequence>
<dbReference type="AlphaFoldDB" id="A0A4Z2GYN2"/>
<evidence type="ECO:0000313" key="2">
    <source>
        <dbReference type="Proteomes" id="UP000314294"/>
    </source>
</evidence>
<gene>
    <name evidence="1" type="ORF">EYF80_031043</name>
</gene>
<dbReference type="Proteomes" id="UP000314294">
    <property type="component" value="Unassembled WGS sequence"/>
</dbReference>
<accession>A0A4Z2GYN2</accession>
<comment type="caution">
    <text evidence="1">The sequence shown here is derived from an EMBL/GenBank/DDBJ whole genome shotgun (WGS) entry which is preliminary data.</text>
</comment>
<keyword evidence="2" id="KW-1185">Reference proteome</keyword>
<protein>
    <submittedName>
        <fullName evidence="1">Uncharacterized protein</fullName>
    </submittedName>
</protein>